<evidence type="ECO:0000313" key="2">
    <source>
        <dbReference type="EMBL" id="QEM10624.1"/>
    </source>
</evidence>
<dbReference type="PANTHER" id="PTHR46375:SF3">
    <property type="entry name" value="KELCH REPEAT AND BTB DOMAIN-CONTAINING PROTEIN 13"/>
    <property type="match status" value="1"/>
</dbReference>
<dbReference type="Pfam" id="PF24996">
    <property type="entry name" value="NANM"/>
    <property type="match status" value="2"/>
</dbReference>
<dbReference type="Proteomes" id="UP000251402">
    <property type="component" value="Chromosome"/>
</dbReference>
<protein>
    <submittedName>
        <fullName evidence="2">Galactose oxidase</fullName>
    </submittedName>
</protein>
<dbReference type="KEGG" id="mrub:DEO27_011530"/>
<dbReference type="InterPro" id="IPR052392">
    <property type="entry name" value="Kelch-BTB_domain-containing"/>
</dbReference>
<keyword evidence="1" id="KW-0732">Signal</keyword>
<accession>A0A5C1HXZ6</accession>
<sequence>MKFIIYILLMTGSIALAGQVMAQDKGSEKISWSVPVRIPPAPGTDKQLGLAGVFTGTSNGVLIIAGGSNFADGAMPWQGGKKLHYDDVYVLEKGDTGKFNWLKPKTEHLPQKIAYGASTTIPEGIVCAGGETETSAGSTNVFLMNWDPEKKDVAFTDLPSLPLPLGNACMTSIGKVIYLIGGESEGKPSAKCFTLNLADQEPRWKAIADLPTAMSHSVAVTQSNGKYPCVYVIGGRSSTASGISDLHGYTFCYDPLINKWIGLSKVTDDKQQVNISAATAVAAGTRHILLIGGDKGAIFHQIETYNALIAKAKTDEEKQSLQQQKLTLLNNHQGFSKDVFQFNTVSNSWQKIGQLPFYGQVTTTAVLWGSEIFIPGGEIKPGIRTAAVSMGKFNSK</sequence>
<name>A0A5C1HXZ6_9SPHI</name>
<feature type="signal peptide" evidence="1">
    <location>
        <begin position="1"/>
        <end position="22"/>
    </location>
</feature>
<dbReference type="EMBL" id="CP043450">
    <property type="protein sequence ID" value="QEM10624.1"/>
    <property type="molecule type" value="Genomic_DNA"/>
</dbReference>
<feature type="chain" id="PRO_5022979330" evidence="1">
    <location>
        <begin position="23"/>
        <end position="396"/>
    </location>
</feature>
<dbReference type="RefSeq" id="WP_146749948.1">
    <property type="nucleotide sequence ID" value="NZ_CP043450.1"/>
</dbReference>
<keyword evidence="3" id="KW-1185">Reference proteome</keyword>
<organism evidence="2 3">
    <name type="scientific">Mucilaginibacter rubeus</name>
    <dbReference type="NCBI Taxonomy" id="2027860"/>
    <lineage>
        <taxon>Bacteria</taxon>
        <taxon>Pseudomonadati</taxon>
        <taxon>Bacteroidota</taxon>
        <taxon>Sphingobacteriia</taxon>
        <taxon>Sphingobacteriales</taxon>
        <taxon>Sphingobacteriaceae</taxon>
        <taxon>Mucilaginibacter</taxon>
    </lineage>
</organism>
<gene>
    <name evidence="2" type="ORF">DEO27_011530</name>
</gene>
<dbReference type="AlphaFoldDB" id="A0A5C1HXZ6"/>
<reference evidence="2" key="1">
    <citation type="submission" date="2019-08" db="EMBL/GenBank/DDBJ databases">
        <title>Comparative genome analysis confer to the adaptation heavy metal polluted environment.</title>
        <authorList>
            <person name="Li Y."/>
        </authorList>
    </citation>
    <scope>NUCLEOTIDE SEQUENCE [LARGE SCALE GENOMIC DNA]</scope>
    <source>
        <strain evidence="2">P1</strain>
    </source>
</reference>
<evidence type="ECO:0000256" key="1">
    <source>
        <dbReference type="SAM" id="SignalP"/>
    </source>
</evidence>
<dbReference type="SUPFAM" id="SSF117281">
    <property type="entry name" value="Kelch motif"/>
    <property type="match status" value="1"/>
</dbReference>
<proteinExistence type="predicted"/>
<evidence type="ECO:0000313" key="3">
    <source>
        <dbReference type="Proteomes" id="UP000251402"/>
    </source>
</evidence>
<dbReference type="InterPro" id="IPR015915">
    <property type="entry name" value="Kelch-typ_b-propeller"/>
</dbReference>
<dbReference type="InterPro" id="IPR056734">
    <property type="entry name" value="NANM"/>
</dbReference>
<dbReference type="OrthoDB" id="9803597at2"/>
<dbReference type="PANTHER" id="PTHR46375">
    <property type="entry name" value="KELCH REPEAT AND BTB DOMAIN-CONTAINING PROTEIN 13-RELATED"/>
    <property type="match status" value="1"/>
</dbReference>
<dbReference type="Gene3D" id="2.120.10.80">
    <property type="entry name" value="Kelch-type beta propeller"/>
    <property type="match status" value="1"/>
</dbReference>